<dbReference type="InterPro" id="IPR002401">
    <property type="entry name" value="Cyt_P450_E_grp-I"/>
</dbReference>
<evidence type="ECO:0000256" key="2">
    <source>
        <dbReference type="ARBA" id="ARBA00022723"/>
    </source>
</evidence>
<keyword evidence="2 5" id="KW-0479">Metal-binding</keyword>
<dbReference type="GO" id="GO:0020037">
    <property type="term" value="F:heme binding"/>
    <property type="evidence" value="ECO:0007669"/>
    <property type="project" value="InterPro"/>
</dbReference>
<dbReference type="PANTHER" id="PTHR46300:SF12">
    <property type="entry name" value="P450, PUTATIVE (EUROFUNG)-RELATED"/>
    <property type="match status" value="1"/>
</dbReference>
<keyword evidence="6" id="KW-0503">Monooxygenase</keyword>
<dbReference type="OrthoDB" id="2789670at2759"/>
<dbReference type="PROSITE" id="PS00086">
    <property type="entry name" value="CYTOCHROME_P450"/>
    <property type="match status" value="1"/>
</dbReference>
<feature type="binding site" description="axial binding residue" evidence="5">
    <location>
        <position position="342"/>
    </location>
    <ligand>
        <name>heme</name>
        <dbReference type="ChEBI" id="CHEBI:30413"/>
    </ligand>
    <ligandPart>
        <name>Fe</name>
        <dbReference type="ChEBI" id="CHEBI:18248"/>
    </ligandPart>
</feature>
<dbReference type="GO" id="GO:0005506">
    <property type="term" value="F:iron ion binding"/>
    <property type="evidence" value="ECO:0007669"/>
    <property type="project" value="InterPro"/>
</dbReference>
<evidence type="ECO:0000256" key="4">
    <source>
        <dbReference type="ARBA" id="ARBA00023004"/>
    </source>
</evidence>
<dbReference type="OMA" id="HRSELPY"/>
<dbReference type="InterPro" id="IPR036396">
    <property type="entry name" value="Cyt_P450_sf"/>
</dbReference>
<dbReference type="PANTHER" id="PTHR46300">
    <property type="entry name" value="P450, PUTATIVE (EUROFUNG)-RELATED-RELATED"/>
    <property type="match status" value="1"/>
</dbReference>
<evidence type="ECO:0000313" key="7">
    <source>
        <dbReference type="EMBL" id="OOF91501.1"/>
    </source>
</evidence>
<dbReference type="InterPro" id="IPR001128">
    <property type="entry name" value="Cyt_P450"/>
</dbReference>
<keyword evidence="8" id="KW-1185">Reference proteome</keyword>
<dbReference type="Proteomes" id="UP000188318">
    <property type="component" value="Unassembled WGS sequence"/>
</dbReference>
<comment type="similarity">
    <text evidence="1 6">Belongs to the cytochrome P450 family.</text>
</comment>
<evidence type="ECO:0000256" key="1">
    <source>
        <dbReference type="ARBA" id="ARBA00010617"/>
    </source>
</evidence>
<gene>
    <name evidence="7" type="ORF">ASPCADRAFT_9429</name>
</gene>
<sequence>MVILHDARMATDLLEKRSSIYSSRPRLVFAGEIIGWNDVLALQPYNKRFRAYRKALHQVLGTKTLVGNFNSLQELEARRFLQRVLENPKDLVQHIRTEAEAIILQIAYGYTINPDGHDPLVKMANDAMESFSAAASPGMWLVDTIPALKYIPSWFPLATFQRLGRTWRTQLLTTIETPYQLVRGQMANGTQSPCYLSSLLEEEPLTEEEELIAKCTAVALFTGGSDTSVSTLMTFFLAMALNPGVQIKAQEELDRVLGPYTLPCATDRPRLPYINAIVKESLRWYPVAPMGLPHLCTEEDESFTHNPATYPEPERFNPARFLGATRQPDPAEVVFGFGRRICPGRVLADSSIFVTVAMALAVLKISPGEGMEEKLGKEFTPGVVSQPVLPRGGVRVVARSPQHEEVVRDSF</sequence>
<dbReference type="PRINTS" id="PR00463">
    <property type="entry name" value="EP450I"/>
</dbReference>
<dbReference type="InterPro" id="IPR050364">
    <property type="entry name" value="Cytochrome_P450_fung"/>
</dbReference>
<proteinExistence type="inferred from homology"/>
<name>A0A1R3RAI9_ASPC5</name>
<dbReference type="VEuPathDB" id="FungiDB:ASPCADRAFT_9429"/>
<dbReference type="CDD" id="cd11065">
    <property type="entry name" value="CYP64-like"/>
    <property type="match status" value="1"/>
</dbReference>
<evidence type="ECO:0000313" key="8">
    <source>
        <dbReference type="Proteomes" id="UP000188318"/>
    </source>
</evidence>
<accession>A0A1R3RAI9</accession>
<keyword evidence="4 5" id="KW-0408">Iron</keyword>
<dbReference type="InterPro" id="IPR017972">
    <property type="entry name" value="Cyt_P450_CS"/>
</dbReference>
<organism evidence="7 8">
    <name type="scientific">Aspergillus carbonarius (strain ITEM 5010)</name>
    <dbReference type="NCBI Taxonomy" id="602072"/>
    <lineage>
        <taxon>Eukaryota</taxon>
        <taxon>Fungi</taxon>
        <taxon>Dikarya</taxon>
        <taxon>Ascomycota</taxon>
        <taxon>Pezizomycotina</taxon>
        <taxon>Eurotiomycetes</taxon>
        <taxon>Eurotiomycetidae</taxon>
        <taxon>Eurotiales</taxon>
        <taxon>Aspergillaceae</taxon>
        <taxon>Aspergillus</taxon>
        <taxon>Aspergillus subgen. Circumdati</taxon>
    </lineage>
</organism>
<dbReference type="Pfam" id="PF00067">
    <property type="entry name" value="p450"/>
    <property type="match status" value="2"/>
</dbReference>
<dbReference type="EMBL" id="KV907510">
    <property type="protein sequence ID" value="OOF91501.1"/>
    <property type="molecule type" value="Genomic_DNA"/>
</dbReference>
<reference evidence="8" key="1">
    <citation type="journal article" date="2017" name="Genome Biol.">
        <title>Comparative genomics reveals high biological diversity and specific adaptations in the industrially and medically important fungal genus Aspergillus.</title>
        <authorList>
            <person name="de Vries R.P."/>
            <person name="Riley R."/>
            <person name="Wiebenga A."/>
            <person name="Aguilar-Osorio G."/>
            <person name="Amillis S."/>
            <person name="Uchima C.A."/>
            <person name="Anderluh G."/>
            <person name="Asadollahi M."/>
            <person name="Askin M."/>
            <person name="Barry K."/>
            <person name="Battaglia E."/>
            <person name="Bayram O."/>
            <person name="Benocci T."/>
            <person name="Braus-Stromeyer S.A."/>
            <person name="Caldana C."/>
            <person name="Canovas D."/>
            <person name="Cerqueira G.C."/>
            <person name="Chen F."/>
            <person name="Chen W."/>
            <person name="Choi C."/>
            <person name="Clum A."/>
            <person name="Dos Santos R.A."/>
            <person name="Damasio A.R."/>
            <person name="Diallinas G."/>
            <person name="Emri T."/>
            <person name="Fekete E."/>
            <person name="Flipphi M."/>
            <person name="Freyberg S."/>
            <person name="Gallo A."/>
            <person name="Gournas C."/>
            <person name="Habgood R."/>
            <person name="Hainaut M."/>
            <person name="Harispe M.L."/>
            <person name="Henrissat B."/>
            <person name="Hilden K.S."/>
            <person name="Hope R."/>
            <person name="Hossain A."/>
            <person name="Karabika E."/>
            <person name="Karaffa L."/>
            <person name="Karanyi Z."/>
            <person name="Krasevec N."/>
            <person name="Kuo A."/>
            <person name="Kusch H."/>
            <person name="LaButti K."/>
            <person name="Lagendijk E.L."/>
            <person name="Lapidus A."/>
            <person name="Levasseur A."/>
            <person name="Lindquist E."/>
            <person name="Lipzen A."/>
            <person name="Logrieco A.F."/>
            <person name="MacCabe A."/>
            <person name="Maekelae M.R."/>
            <person name="Malavazi I."/>
            <person name="Melin P."/>
            <person name="Meyer V."/>
            <person name="Mielnichuk N."/>
            <person name="Miskei M."/>
            <person name="Molnar A.P."/>
            <person name="Mule G."/>
            <person name="Ngan C.Y."/>
            <person name="Orejas M."/>
            <person name="Orosz E."/>
            <person name="Ouedraogo J.P."/>
            <person name="Overkamp K.M."/>
            <person name="Park H.-S."/>
            <person name="Perrone G."/>
            <person name="Piumi F."/>
            <person name="Punt P.J."/>
            <person name="Ram A.F."/>
            <person name="Ramon A."/>
            <person name="Rauscher S."/>
            <person name="Record E."/>
            <person name="Riano-Pachon D.M."/>
            <person name="Robert V."/>
            <person name="Roehrig J."/>
            <person name="Ruller R."/>
            <person name="Salamov A."/>
            <person name="Salih N.S."/>
            <person name="Samson R.A."/>
            <person name="Sandor E."/>
            <person name="Sanguinetti M."/>
            <person name="Schuetze T."/>
            <person name="Sepcic K."/>
            <person name="Shelest E."/>
            <person name="Sherlock G."/>
            <person name="Sophianopoulou V."/>
            <person name="Squina F.M."/>
            <person name="Sun H."/>
            <person name="Susca A."/>
            <person name="Todd R.B."/>
            <person name="Tsang A."/>
            <person name="Unkles S.E."/>
            <person name="van de Wiele N."/>
            <person name="van Rossen-Uffink D."/>
            <person name="Oliveira J.V."/>
            <person name="Vesth T.C."/>
            <person name="Visser J."/>
            <person name="Yu J.-H."/>
            <person name="Zhou M."/>
            <person name="Andersen M.R."/>
            <person name="Archer D.B."/>
            <person name="Baker S.E."/>
            <person name="Benoit I."/>
            <person name="Brakhage A.A."/>
            <person name="Braus G.H."/>
            <person name="Fischer R."/>
            <person name="Frisvad J.C."/>
            <person name="Goldman G.H."/>
            <person name="Houbraken J."/>
            <person name="Oakley B."/>
            <person name="Pocsi I."/>
            <person name="Scazzocchio C."/>
            <person name="Seiboth B."/>
            <person name="vanKuyk P.A."/>
            <person name="Wortman J."/>
            <person name="Dyer P.S."/>
            <person name="Grigoriev I.V."/>
        </authorList>
    </citation>
    <scope>NUCLEOTIDE SEQUENCE [LARGE SCALE GENOMIC DNA]</scope>
    <source>
        <strain evidence="8">ITEM 5010</strain>
    </source>
</reference>
<evidence type="ECO:0000256" key="3">
    <source>
        <dbReference type="ARBA" id="ARBA00023002"/>
    </source>
</evidence>
<protein>
    <recommendedName>
        <fullName evidence="9">Cytochrome P450</fullName>
    </recommendedName>
</protein>
<dbReference type="SUPFAM" id="SSF48264">
    <property type="entry name" value="Cytochrome P450"/>
    <property type="match status" value="1"/>
</dbReference>
<comment type="cofactor">
    <cofactor evidence="5">
        <name>heme</name>
        <dbReference type="ChEBI" id="CHEBI:30413"/>
    </cofactor>
</comment>
<keyword evidence="3 6" id="KW-0560">Oxidoreductase</keyword>
<evidence type="ECO:0008006" key="9">
    <source>
        <dbReference type="Google" id="ProtNLM"/>
    </source>
</evidence>
<keyword evidence="5 6" id="KW-0349">Heme</keyword>
<dbReference type="STRING" id="602072.A0A1R3RAI9"/>
<dbReference type="AlphaFoldDB" id="A0A1R3RAI9"/>
<dbReference type="Gene3D" id="1.10.630.10">
    <property type="entry name" value="Cytochrome P450"/>
    <property type="match status" value="1"/>
</dbReference>
<dbReference type="GO" id="GO:0016705">
    <property type="term" value="F:oxidoreductase activity, acting on paired donors, with incorporation or reduction of molecular oxygen"/>
    <property type="evidence" value="ECO:0007669"/>
    <property type="project" value="InterPro"/>
</dbReference>
<evidence type="ECO:0000256" key="5">
    <source>
        <dbReference type="PIRSR" id="PIRSR602401-1"/>
    </source>
</evidence>
<dbReference type="GO" id="GO:0004497">
    <property type="term" value="F:monooxygenase activity"/>
    <property type="evidence" value="ECO:0007669"/>
    <property type="project" value="UniProtKB-KW"/>
</dbReference>
<dbReference type="PRINTS" id="PR00385">
    <property type="entry name" value="P450"/>
</dbReference>
<evidence type="ECO:0000256" key="6">
    <source>
        <dbReference type="RuleBase" id="RU000461"/>
    </source>
</evidence>